<evidence type="ECO:0000313" key="1">
    <source>
        <dbReference type="EMBL" id="OOK73621.1"/>
    </source>
</evidence>
<accession>A0A1V3X564</accession>
<comment type="caution">
    <text evidence="1">The sequence shown here is derived from an EMBL/GenBank/DDBJ whole genome shotgun (WGS) entry which is preliminary data.</text>
</comment>
<sequence>MKTNLKPMQPVCRQTVILAPTNIDRRWDMQTSAMDEEQVRPR</sequence>
<dbReference type="AlphaFoldDB" id="A0A1V3X564"/>
<dbReference type="Proteomes" id="UP000189229">
    <property type="component" value="Unassembled WGS sequence"/>
</dbReference>
<protein>
    <submittedName>
        <fullName evidence="1">Uncharacterized protein</fullName>
    </submittedName>
</protein>
<organism evidence="1 2">
    <name type="scientific">Mycobacterium kansasii</name>
    <dbReference type="NCBI Taxonomy" id="1768"/>
    <lineage>
        <taxon>Bacteria</taxon>
        <taxon>Bacillati</taxon>
        <taxon>Actinomycetota</taxon>
        <taxon>Actinomycetes</taxon>
        <taxon>Mycobacteriales</taxon>
        <taxon>Mycobacteriaceae</taxon>
        <taxon>Mycobacterium</taxon>
    </lineage>
</organism>
<gene>
    <name evidence="1" type="ORF">BZL30_4689</name>
</gene>
<proteinExistence type="predicted"/>
<reference evidence="1 2" key="1">
    <citation type="submission" date="2017-02" db="EMBL/GenBank/DDBJ databases">
        <title>Complete genome sequences of Mycobacterium kansasii strains isolated from rhesus macaques.</title>
        <authorList>
            <person name="Panda A."/>
            <person name="Nagaraj S."/>
            <person name="Zhao X."/>
            <person name="Tettelin H."/>
            <person name="Detolla L.J."/>
        </authorList>
    </citation>
    <scope>NUCLEOTIDE SEQUENCE [LARGE SCALE GENOMIC DNA]</scope>
    <source>
        <strain evidence="1 2">11-3813</strain>
    </source>
</reference>
<dbReference type="EMBL" id="MVBM01000004">
    <property type="protein sequence ID" value="OOK73621.1"/>
    <property type="molecule type" value="Genomic_DNA"/>
</dbReference>
<name>A0A1V3X564_MYCKA</name>
<evidence type="ECO:0000313" key="2">
    <source>
        <dbReference type="Proteomes" id="UP000189229"/>
    </source>
</evidence>